<dbReference type="GO" id="GO:0016787">
    <property type="term" value="F:hydrolase activity"/>
    <property type="evidence" value="ECO:0007669"/>
    <property type="project" value="UniProtKB-UniRule"/>
</dbReference>
<proteinExistence type="predicted"/>
<dbReference type="InterPro" id="IPR045943">
    <property type="entry name" value="DUF6363"/>
</dbReference>
<dbReference type="Gene3D" id="3.40.1090.10">
    <property type="entry name" value="Cytosolic phospholipase A2 catalytic domain"/>
    <property type="match status" value="2"/>
</dbReference>
<dbReference type="RefSeq" id="WP_127737737.1">
    <property type="nucleotide sequence ID" value="NZ_RZTZ01000002.1"/>
</dbReference>
<keyword evidence="2 4" id="KW-0442">Lipid degradation</keyword>
<dbReference type="InterPro" id="IPR002641">
    <property type="entry name" value="PNPLA_dom"/>
</dbReference>
<dbReference type="AlphaFoldDB" id="A0A3S2TVS8"/>
<keyword evidence="7" id="KW-1185">Reference proteome</keyword>
<reference evidence="6 7" key="1">
    <citation type="submission" date="2019-01" db="EMBL/GenBank/DDBJ databases">
        <title>Bacillus sp. M5HDSG1-1, whole genome shotgun sequence.</title>
        <authorList>
            <person name="Tuo L."/>
        </authorList>
    </citation>
    <scope>NUCLEOTIDE SEQUENCE [LARGE SCALE GENOMIC DNA]</scope>
    <source>
        <strain evidence="6 7">M5HDSG1-1</strain>
    </source>
</reference>
<protein>
    <submittedName>
        <fullName evidence="6">Patatin family protein</fullName>
    </submittedName>
</protein>
<evidence type="ECO:0000256" key="3">
    <source>
        <dbReference type="ARBA" id="ARBA00023098"/>
    </source>
</evidence>
<evidence type="ECO:0000256" key="1">
    <source>
        <dbReference type="ARBA" id="ARBA00022801"/>
    </source>
</evidence>
<dbReference type="CDD" id="cd07208">
    <property type="entry name" value="Pat_hypo_Ecoli_yjju_like"/>
    <property type="match status" value="1"/>
</dbReference>
<keyword evidence="1 4" id="KW-0378">Hydrolase</keyword>
<evidence type="ECO:0000256" key="4">
    <source>
        <dbReference type="PROSITE-ProRule" id="PRU01161"/>
    </source>
</evidence>
<feature type="short sequence motif" description="GXSXG" evidence="4">
    <location>
        <begin position="38"/>
        <end position="42"/>
    </location>
</feature>
<accession>A0A3S2TVS8</accession>
<dbReference type="Pfam" id="PF19890">
    <property type="entry name" value="DUF6363"/>
    <property type="match status" value="1"/>
</dbReference>
<dbReference type="EMBL" id="RZTZ01000002">
    <property type="protein sequence ID" value="RVT65520.1"/>
    <property type="molecule type" value="Genomic_DNA"/>
</dbReference>
<evidence type="ECO:0000259" key="5">
    <source>
        <dbReference type="PROSITE" id="PS51635"/>
    </source>
</evidence>
<feature type="domain" description="PNPLA" evidence="5">
    <location>
        <begin position="7"/>
        <end position="174"/>
    </location>
</feature>
<dbReference type="PANTHER" id="PTHR14226">
    <property type="entry name" value="NEUROPATHY TARGET ESTERASE/SWISS CHEESE D.MELANOGASTER"/>
    <property type="match status" value="1"/>
</dbReference>
<organism evidence="6 7">
    <name type="scientific">Niallia taxi</name>
    <dbReference type="NCBI Taxonomy" id="2499688"/>
    <lineage>
        <taxon>Bacteria</taxon>
        <taxon>Bacillati</taxon>
        <taxon>Bacillota</taxon>
        <taxon>Bacilli</taxon>
        <taxon>Bacillales</taxon>
        <taxon>Bacillaceae</taxon>
        <taxon>Niallia</taxon>
    </lineage>
</organism>
<dbReference type="InterPro" id="IPR037483">
    <property type="entry name" value="YjjU-like"/>
</dbReference>
<feature type="short sequence motif" description="GXGXXG" evidence="4">
    <location>
        <begin position="11"/>
        <end position="16"/>
    </location>
</feature>
<name>A0A3S2TVS8_9BACI</name>
<dbReference type="GO" id="GO:0016042">
    <property type="term" value="P:lipid catabolic process"/>
    <property type="evidence" value="ECO:0007669"/>
    <property type="project" value="UniProtKB-UniRule"/>
</dbReference>
<sequence length="284" mass="32748">MKEKVGLVLEGGGMRGVYTAGALECFLEHEVYFPYVIGVSAGASYGASYLSKQAGRNKRVSLDFVTDPRYMSWRNFRQTGQFFGMDFIYNQIPNKMVPFDYNAFYENEAEFKIGTTDIQTGESVFFGKQDYKEELLKALEASSSLPFLAPIVDFKGKKLMDGGIADPIPLKKAVEDGFTKNVVILTRNYGYRKSKSRFSFFVKRKYPQFAGLQQAMQARYKYYNETLEYIEQEERNGNILVIRPQEKLIVGRMERNPLKLENLYMQGYRDAKAALVQMKEHEYM</sequence>
<gene>
    <name evidence="6" type="ORF">EM808_08465</name>
</gene>
<evidence type="ECO:0000256" key="2">
    <source>
        <dbReference type="ARBA" id="ARBA00022963"/>
    </source>
</evidence>
<dbReference type="Pfam" id="PF01734">
    <property type="entry name" value="Patatin"/>
    <property type="match status" value="1"/>
</dbReference>
<dbReference type="InterPro" id="IPR050301">
    <property type="entry name" value="NTE"/>
</dbReference>
<dbReference type="SUPFAM" id="SSF52151">
    <property type="entry name" value="FabD/lysophospholipase-like"/>
    <property type="match status" value="1"/>
</dbReference>
<feature type="short sequence motif" description="DGA/G" evidence="4">
    <location>
        <begin position="161"/>
        <end position="163"/>
    </location>
</feature>
<dbReference type="Proteomes" id="UP000288024">
    <property type="component" value="Unassembled WGS sequence"/>
</dbReference>
<evidence type="ECO:0000313" key="7">
    <source>
        <dbReference type="Proteomes" id="UP000288024"/>
    </source>
</evidence>
<dbReference type="PROSITE" id="PS51635">
    <property type="entry name" value="PNPLA"/>
    <property type="match status" value="1"/>
</dbReference>
<feature type="active site" description="Proton acceptor" evidence="4">
    <location>
        <position position="161"/>
    </location>
</feature>
<feature type="active site" description="Nucleophile" evidence="4">
    <location>
        <position position="40"/>
    </location>
</feature>
<evidence type="ECO:0000313" key="6">
    <source>
        <dbReference type="EMBL" id="RVT65520.1"/>
    </source>
</evidence>
<dbReference type="PANTHER" id="PTHR14226:SF25">
    <property type="entry name" value="PHOSPHOESTERASE"/>
    <property type="match status" value="1"/>
</dbReference>
<comment type="caution">
    <text evidence="6">The sequence shown here is derived from an EMBL/GenBank/DDBJ whole genome shotgun (WGS) entry which is preliminary data.</text>
</comment>
<dbReference type="InterPro" id="IPR016035">
    <property type="entry name" value="Acyl_Trfase/lysoPLipase"/>
</dbReference>
<keyword evidence="3 4" id="KW-0443">Lipid metabolism</keyword>